<feature type="compositionally biased region" description="Acidic residues" evidence="1">
    <location>
        <begin position="388"/>
        <end position="406"/>
    </location>
</feature>
<dbReference type="GeneID" id="29121902"/>
<gene>
    <name evidence="2" type="ORF">CC77DRAFT_990160</name>
</gene>
<dbReference type="RefSeq" id="XP_018385826.1">
    <property type="nucleotide sequence ID" value="XM_018536308.1"/>
</dbReference>
<dbReference type="EMBL" id="KV441479">
    <property type="protein sequence ID" value="OAG20405.1"/>
    <property type="molecule type" value="Genomic_DNA"/>
</dbReference>
<protein>
    <submittedName>
        <fullName evidence="2">Uncharacterized protein</fullName>
    </submittedName>
</protein>
<name>A0A177DL03_ALTAL</name>
<accession>A0A177DL03</accession>
<dbReference type="KEGG" id="aalt:CC77DRAFT_990160"/>
<dbReference type="Proteomes" id="UP000077248">
    <property type="component" value="Unassembled WGS sequence"/>
</dbReference>
<dbReference type="OMA" id="DQLRWER"/>
<evidence type="ECO:0000256" key="1">
    <source>
        <dbReference type="SAM" id="MobiDB-lite"/>
    </source>
</evidence>
<dbReference type="AlphaFoldDB" id="A0A177DL03"/>
<feature type="region of interest" description="Disordered" evidence="1">
    <location>
        <begin position="281"/>
        <end position="306"/>
    </location>
</feature>
<feature type="compositionally biased region" description="Basic and acidic residues" evidence="1">
    <location>
        <begin position="377"/>
        <end position="387"/>
    </location>
</feature>
<proteinExistence type="predicted"/>
<sequence length="406" mass="47028">MPMMLSPDTLLFSTSRKRPFTHSPYGHQTRIATQCHHEIHPSNPPHTPRCPKCTISLARGKSDVALKELAAEGGLRPLEHMRNRRWNLARIGYLIAKQRLERTRLTDQLRWERERAWDEAHQRFDTHNVQAAVLSPNPSSCPACDSLVASYPTTMPEAQIAQYVAWWEKSGALANSHALVHVHRHRTPLRSGNQNPIHMQAERENSKLRQIIQTVRRSVQENKQLQLAWEIRQKNEAAIRRKHGLGDCYIAADFWKEPISGCFSRRAHQNQKDQIRMAERRARGGTARPRLPRSSLSYSETTEDLNVEPGFEETLKQKEDREEWERLVKKAAGEIGYLYFVGGGFGVDRLAMWREDFDKSNPYLVERNQPPHSQTVRGEDVQEYREANEEDWDDEMDVDEMDVDDA</sequence>
<evidence type="ECO:0000313" key="3">
    <source>
        <dbReference type="Proteomes" id="UP000077248"/>
    </source>
</evidence>
<reference evidence="2 3" key="1">
    <citation type="submission" date="2016-05" db="EMBL/GenBank/DDBJ databases">
        <title>Comparative analysis of secretome profiles of manganese(II)-oxidizing ascomycete fungi.</title>
        <authorList>
            <consortium name="DOE Joint Genome Institute"/>
            <person name="Zeiner C.A."/>
            <person name="Purvine S.O."/>
            <person name="Zink E.M."/>
            <person name="Wu S."/>
            <person name="Pasa-Tolic L."/>
            <person name="Chaput D.L."/>
            <person name="Haridas S."/>
            <person name="Grigoriev I.V."/>
            <person name="Santelli C.M."/>
            <person name="Hansel C.M."/>
        </authorList>
    </citation>
    <scope>NUCLEOTIDE SEQUENCE [LARGE SCALE GENOMIC DNA]</scope>
    <source>
        <strain evidence="2 3">SRC1lrK2f</strain>
    </source>
</reference>
<evidence type="ECO:0000313" key="2">
    <source>
        <dbReference type="EMBL" id="OAG20405.1"/>
    </source>
</evidence>
<organism evidence="2 3">
    <name type="scientific">Alternaria alternata</name>
    <name type="common">Alternaria rot fungus</name>
    <name type="synonym">Torula alternata</name>
    <dbReference type="NCBI Taxonomy" id="5599"/>
    <lineage>
        <taxon>Eukaryota</taxon>
        <taxon>Fungi</taxon>
        <taxon>Dikarya</taxon>
        <taxon>Ascomycota</taxon>
        <taxon>Pezizomycotina</taxon>
        <taxon>Dothideomycetes</taxon>
        <taxon>Pleosporomycetidae</taxon>
        <taxon>Pleosporales</taxon>
        <taxon>Pleosporineae</taxon>
        <taxon>Pleosporaceae</taxon>
        <taxon>Alternaria</taxon>
        <taxon>Alternaria sect. Alternaria</taxon>
        <taxon>Alternaria alternata complex</taxon>
    </lineage>
</organism>
<dbReference type="VEuPathDB" id="FungiDB:CC77DRAFT_990160"/>
<feature type="compositionally biased region" description="Low complexity" evidence="1">
    <location>
        <begin position="288"/>
        <end position="297"/>
    </location>
</feature>
<keyword evidence="3" id="KW-1185">Reference proteome</keyword>
<feature type="region of interest" description="Disordered" evidence="1">
    <location>
        <begin position="363"/>
        <end position="406"/>
    </location>
</feature>